<gene>
    <name evidence="3" type="ORF">FYJ24_02040</name>
</gene>
<name>A0A6N7W2C5_9ACTO</name>
<dbReference type="InterPro" id="IPR000424">
    <property type="entry name" value="Primosome_PriB/ssb"/>
</dbReference>
<keyword evidence="1 2" id="KW-0238">DNA-binding</keyword>
<dbReference type="SUPFAM" id="SSF50249">
    <property type="entry name" value="Nucleic acid-binding proteins"/>
    <property type="match status" value="1"/>
</dbReference>
<dbReference type="Proteomes" id="UP000470875">
    <property type="component" value="Unassembled WGS sequence"/>
</dbReference>
<evidence type="ECO:0000313" key="4">
    <source>
        <dbReference type="Proteomes" id="UP000470875"/>
    </source>
</evidence>
<accession>A0A6N7W2C5</accession>
<dbReference type="EMBL" id="VULO01000002">
    <property type="protein sequence ID" value="MSS83561.1"/>
    <property type="molecule type" value="Genomic_DNA"/>
</dbReference>
<proteinExistence type="predicted"/>
<evidence type="ECO:0000313" key="3">
    <source>
        <dbReference type="EMBL" id="MSS83561.1"/>
    </source>
</evidence>
<dbReference type="CDD" id="cd04496">
    <property type="entry name" value="SSB_OBF"/>
    <property type="match status" value="1"/>
</dbReference>
<dbReference type="Pfam" id="PF00436">
    <property type="entry name" value="SSB"/>
    <property type="match status" value="1"/>
</dbReference>
<reference evidence="3 4" key="1">
    <citation type="submission" date="2019-08" db="EMBL/GenBank/DDBJ databases">
        <title>In-depth cultivation of the pig gut microbiome towards novel bacterial diversity and tailored functional studies.</title>
        <authorList>
            <person name="Wylensek D."/>
            <person name="Hitch T.C.A."/>
            <person name="Clavel T."/>
        </authorList>
    </citation>
    <scope>NUCLEOTIDE SEQUENCE [LARGE SCALE GENOMIC DNA]</scope>
    <source>
        <strain evidence="3 4">WB03_NA08</strain>
    </source>
</reference>
<dbReference type="GO" id="GO:0003697">
    <property type="term" value="F:single-stranded DNA binding"/>
    <property type="evidence" value="ECO:0007669"/>
    <property type="project" value="InterPro"/>
</dbReference>
<evidence type="ECO:0000256" key="1">
    <source>
        <dbReference type="ARBA" id="ARBA00023125"/>
    </source>
</evidence>
<dbReference type="RefSeq" id="WP_154543111.1">
    <property type="nucleotide sequence ID" value="NZ_VULO01000002.1"/>
</dbReference>
<dbReference type="Gene3D" id="2.40.50.140">
    <property type="entry name" value="Nucleic acid-binding proteins"/>
    <property type="match status" value="1"/>
</dbReference>
<protein>
    <submittedName>
        <fullName evidence="3">Single-stranded DNA-binding protein</fullName>
    </submittedName>
</protein>
<comment type="caution">
    <text evidence="3">The sequence shown here is derived from an EMBL/GenBank/DDBJ whole genome shotgun (WGS) entry which is preliminary data.</text>
</comment>
<keyword evidence="4" id="KW-1185">Reference proteome</keyword>
<organism evidence="3 4">
    <name type="scientific">Scrofimicrobium canadense</name>
    <dbReference type="NCBI Taxonomy" id="2652290"/>
    <lineage>
        <taxon>Bacteria</taxon>
        <taxon>Bacillati</taxon>
        <taxon>Actinomycetota</taxon>
        <taxon>Actinomycetes</taxon>
        <taxon>Actinomycetales</taxon>
        <taxon>Actinomycetaceae</taxon>
        <taxon>Scrofimicrobium</taxon>
    </lineage>
</organism>
<dbReference type="AlphaFoldDB" id="A0A6N7W2C5"/>
<evidence type="ECO:0000256" key="2">
    <source>
        <dbReference type="PROSITE-ProRule" id="PRU00252"/>
    </source>
</evidence>
<sequence>MSLRAIVTGAIAEPVLRWTGKQQAVLELRINATASQRNRDTGEWSDIGSPLWVSATFWEKDAQYLAEVVHQGDRVSVEGTLIVETYQRRDGGTGSKHVIRSPRFLGVSPKRSQVQTTGPVLTDEMGEF</sequence>
<dbReference type="InterPro" id="IPR012340">
    <property type="entry name" value="NA-bd_OB-fold"/>
</dbReference>
<dbReference type="PROSITE" id="PS50935">
    <property type="entry name" value="SSB"/>
    <property type="match status" value="1"/>
</dbReference>